<feature type="domain" description="Cytochrome c" evidence="4">
    <location>
        <begin position="71"/>
        <end position="176"/>
    </location>
</feature>
<dbReference type="OrthoDB" id="128449at2"/>
<gene>
    <name evidence="5" type="ORF">EV186_102735</name>
</gene>
<dbReference type="RefSeq" id="WP_133849524.1">
    <property type="nucleotide sequence ID" value="NZ_SNXZ01000002.1"/>
</dbReference>
<evidence type="ECO:0000256" key="2">
    <source>
        <dbReference type="ARBA" id="ARBA00023004"/>
    </source>
</evidence>
<keyword evidence="2 3" id="KW-0408">Iron</keyword>
<evidence type="ECO:0000313" key="6">
    <source>
        <dbReference type="Proteomes" id="UP000295444"/>
    </source>
</evidence>
<keyword evidence="1 3" id="KW-0479">Metal-binding</keyword>
<reference evidence="5 6" key="1">
    <citation type="submission" date="2019-03" db="EMBL/GenBank/DDBJ databases">
        <title>Genomic Encyclopedia of Type Strains, Phase IV (KMG-IV): sequencing the most valuable type-strain genomes for metagenomic binning, comparative biology and taxonomic classification.</title>
        <authorList>
            <person name="Goeker M."/>
        </authorList>
    </citation>
    <scope>NUCLEOTIDE SEQUENCE [LARGE SCALE GENOMIC DNA]</scope>
    <source>
        <strain evidence="5 6">DSM 45361</strain>
    </source>
</reference>
<dbReference type="Gene3D" id="3.40.30.10">
    <property type="entry name" value="Glutaredoxin"/>
    <property type="match status" value="1"/>
</dbReference>
<dbReference type="PROSITE" id="PS51007">
    <property type="entry name" value="CYTC"/>
    <property type="match status" value="1"/>
</dbReference>
<keyword evidence="6" id="KW-1185">Reference proteome</keyword>
<dbReference type="AlphaFoldDB" id="A0A4R6SIX8"/>
<evidence type="ECO:0000256" key="3">
    <source>
        <dbReference type="PROSITE-ProRule" id="PRU00433"/>
    </source>
</evidence>
<dbReference type="GO" id="GO:0046872">
    <property type="term" value="F:metal ion binding"/>
    <property type="evidence" value="ECO:0007669"/>
    <property type="project" value="UniProtKB-KW"/>
</dbReference>
<evidence type="ECO:0000256" key="1">
    <source>
        <dbReference type="ARBA" id="ARBA00022723"/>
    </source>
</evidence>
<protein>
    <recommendedName>
        <fullName evidence="4">Cytochrome c domain-containing protein</fullName>
    </recommendedName>
</protein>
<keyword evidence="3" id="KW-0349">Heme</keyword>
<dbReference type="InterPro" id="IPR009056">
    <property type="entry name" value="Cyt_c-like_dom"/>
</dbReference>
<dbReference type="GO" id="GO:0009055">
    <property type="term" value="F:electron transfer activity"/>
    <property type="evidence" value="ECO:0007669"/>
    <property type="project" value="InterPro"/>
</dbReference>
<proteinExistence type="predicted"/>
<dbReference type="SUPFAM" id="SSF52833">
    <property type="entry name" value="Thioredoxin-like"/>
    <property type="match status" value="1"/>
</dbReference>
<accession>A0A4R6SIX8</accession>
<sequence>MPVLVAAVVLLSLLCLLNLLLTVGILRRMRAGTQSTGPSTGQPTDLPFELKPGGSIDTFTATTTAGEELTADALAGTVAFFSADCDACHDMLPSFISYAASHGRDKVLAVVGGTDPQTVAALEPVARVIAADPDGGPVARAFRNTWTPAMYVIADRTVVATAGRVDELPKPALSGR</sequence>
<dbReference type="InterPro" id="IPR036249">
    <property type="entry name" value="Thioredoxin-like_sf"/>
</dbReference>
<evidence type="ECO:0000313" key="5">
    <source>
        <dbReference type="EMBL" id="TDQ00869.1"/>
    </source>
</evidence>
<comment type="caution">
    <text evidence="5">The sequence shown here is derived from an EMBL/GenBank/DDBJ whole genome shotgun (WGS) entry which is preliminary data.</text>
</comment>
<dbReference type="Proteomes" id="UP000295444">
    <property type="component" value="Unassembled WGS sequence"/>
</dbReference>
<name>A0A4R6SIX8_LABRH</name>
<dbReference type="EMBL" id="SNXZ01000002">
    <property type="protein sequence ID" value="TDQ00869.1"/>
    <property type="molecule type" value="Genomic_DNA"/>
</dbReference>
<organism evidence="5 6">
    <name type="scientific">Labedaea rhizosphaerae</name>
    <dbReference type="NCBI Taxonomy" id="598644"/>
    <lineage>
        <taxon>Bacteria</taxon>
        <taxon>Bacillati</taxon>
        <taxon>Actinomycetota</taxon>
        <taxon>Actinomycetes</taxon>
        <taxon>Pseudonocardiales</taxon>
        <taxon>Pseudonocardiaceae</taxon>
        <taxon>Labedaea</taxon>
    </lineage>
</organism>
<evidence type="ECO:0000259" key="4">
    <source>
        <dbReference type="PROSITE" id="PS51007"/>
    </source>
</evidence>
<dbReference type="GO" id="GO:0020037">
    <property type="term" value="F:heme binding"/>
    <property type="evidence" value="ECO:0007669"/>
    <property type="project" value="InterPro"/>
</dbReference>